<organism evidence="1">
    <name type="scientific">marine metagenome</name>
    <dbReference type="NCBI Taxonomy" id="408172"/>
    <lineage>
        <taxon>unclassified sequences</taxon>
        <taxon>metagenomes</taxon>
        <taxon>ecological metagenomes</taxon>
    </lineage>
</organism>
<proteinExistence type="predicted"/>
<sequence length="156" mass="18043">MNAQKICDDLFNIATDIYNELGGGFNEAVHQNALAIEFRDNGIKYIKEVNIEIYYKGQSVGTDRPDFVLLSSRKKSWNLNEPLVIETKVASNITNDHIQQLKSYLKSFPHNKNTLLHSIKRGVLLKFLKNEDFDDPDKTKIPVEIELWEFSKTRNK</sequence>
<dbReference type="NCBIfam" id="TIGR04256">
    <property type="entry name" value="GxxExxY"/>
    <property type="match status" value="1"/>
</dbReference>
<dbReference type="Pfam" id="PF13366">
    <property type="entry name" value="PDDEXK_3"/>
    <property type="match status" value="1"/>
</dbReference>
<protein>
    <recommendedName>
        <fullName evidence="2">GxxExxY protein</fullName>
    </recommendedName>
</protein>
<dbReference type="AlphaFoldDB" id="A0A382MEH7"/>
<dbReference type="InterPro" id="IPR026350">
    <property type="entry name" value="GxxExxY"/>
</dbReference>
<gene>
    <name evidence="1" type="ORF">METZ01_LOCUS300143</name>
</gene>
<feature type="non-terminal residue" evidence="1">
    <location>
        <position position="156"/>
    </location>
</feature>
<name>A0A382MEH7_9ZZZZ</name>
<reference evidence="1" key="1">
    <citation type="submission" date="2018-05" db="EMBL/GenBank/DDBJ databases">
        <authorList>
            <person name="Lanie J.A."/>
            <person name="Ng W.-L."/>
            <person name="Kazmierczak K.M."/>
            <person name="Andrzejewski T.M."/>
            <person name="Davidsen T.M."/>
            <person name="Wayne K.J."/>
            <person name="Tettelin H."/>
            <person name="Glass J.I."/>
            <person name="Rusch D."/>
            <person name="Podicherti R."/>
            <person name="Tsui H.-C.T."/>
            <person name="Winkler M.E."/>
        </authorList>
    </citation>
    <scope>NUCLEOTIDE SEQUENCE</scope>
</reference>
<evidence type="ECO:0008006" key="2">
    <source>
        <dbReference type="Google" id="ProtNLM"/>
    </source>
</evidence>
<dbReference type="EMBL" id="UINC01093123">
    <property type="protein sequence ID" value="SVC47289.1"/>
    <property type="molecule type" value="Genomic_DNA"/>
</dbReference>
<accession>A0A382MEH7</accession>
<evidence type="ECO:0000313" key="1">
    <source>
        <dbReference type="EMBL" id="SVC47289.1"/>
    </source>
</evidence>